<dbReference type="InterPro" id="IPR002611">
    <property type="entry name" value="IstB_ATP-bd"/>
</dbReference>
<protein>
    <submittedName>
        <fullName evidence="2">ATP-binding protein</fullName>
    </submittedName>
</protein>
<dbReference type="PANTHER" id="PTHR30050">
    <property type="entry name" value="CHROMOSOMAL REPLICATION INITIATOR PROTEIN DNAA"/>
    <property type="match status" value="1"/>
</dbReference>
<dbReference type="PANTHER" id="PTHR30050:SF4">
    <property type="entry name" value="ATP-BINDING PROTEIN RV3427C IN INSERTION SEQUENCE-RELATED"/>
    <property type="match status" value="1"/>
</dbReference>
<dbReference type="InterPro" id="IPR028350">
    <property type="entry name" value="DNAC/IstB-like"/>
</dbReference>
<dbReference type="SUPFAM" id="SSF52540">
    <property type="entry name" value="P-loop containing nucleoside triphosphate hydrolases"/>
    <property type="match status" value="1"/>
</dbReference>
<dbReference type="CDD" id="cd00009">
    <property type="entry name" value="AAA"/>
    <property type="match status" value="1"/>
</dbReference>
<feature type="domain" description="IstB-like ATP-binding" evidence="1">
    <location>
        <begin position="33"/>
        <end position="244"/>
    </location>
</feature>
<reference evidence="2 3" key="1">
    <citation type="submission" date="2024-05" db="EMBL/GenBank/DDBJ databases">
        <authorList>
            <person name="Yi C."/>
        </authorList>
    </citation>
    <scope>NUCLEOTIDE SEQUENCE [LARGE SCALE GENOMIC DNA]</scope>
    <source>
        <strain evidence="2 3">XS13</strain>
    </source>
</reference>
<accession>A0ABV0IIN8</accession>
<dbReference type="GO" id="GO:0005524">
    <property type="term" value="F:ATP binding"/>
    <property type="evidence" value="ECO:0007669"/>
    <property type="project" value="UniProtKB-KW"/>
</dbReference>
<keyword evidence="3" id="KW-1185">Reference proteome</keyword>
<organism evidence="2 3">
    <name type="scientific">Citricoccus nitrophenolicus</name>
    <dbReference type="NCBI Taxonomy" id="863575"/>
    <lineage>
        <taxon>Bacteria</taxon>
        <taxon>Bacillati</taxon>
        <taxon>Actinomycetota</taxon>
        <taxon>Actinomycetes</taxon>
        <taxon>Micrococcales</taxon>
        <taxon>Micrococcaceae</taxon>
        <taxon>Citricoccus</taxon>
    </lineage>
</organism>
<evidence type="ECO:0000313" key="3">
    <source>
        <dbReference type="Proteomes" id="UP001484097"/>
    </source>
</evidence>
<comment type="caution">
    <text evidence="2">The sequence shown here is derived from an EMBL/GenBank/DDBJ whole genome shotgun (WGS) entry which is preliminary data.</text>
</comment>
<dbReference type="InterPro" id="IPR027417">
    <property type="entry name" value="P-loop_NTPase"/>
</dbReference>
<keyword evidence="2" id="KW-0547">Nucleotide-binding</keyword>
<dbReference type="RefSeq" id="WP_347920642.1">
    <property type="nucleotide sequence ID" value="NZ_JBDXMX010000004.1"/>
</dbReference>
<sequence length="253" mass="29000">MTRIDTETKRKLREMGATALLESLEARDETLMLGLGFEDQVRLVVDEAHTSFTHAKVQGLIRRAGLRYPNADLRRLDLLTERGLDQGVIAQLGTCSFIDRQQNVVFQGFTGSGKSYLGCALAKQACQHRIRAHYIRMPDLAEPWALARDKPHGQRTFLKKYAAFTLLVIDEWLLDHPDEGMRSMLLELLERRYGNTSTVFCTQYAQKDWHQRLGSGVHADAIMDRIVHNTLWIETGSFNMREHTAMTVSRNRR</sequence>
<dbReference type="Gene3D" id="3.40.50.300">
    <property type="entry name" value="P-loop containing nucleotide triphosphate hydrolases"/>
    <property type="match status" value="1"/>
</dbReference>
<proteinExistence type="predicted"/>
<dbReference type="EMBL" id="JBDXMX010000004">
    <property type="protein sequence ID" value="MEO9248023.1"/>
    <property type="molecule type" value="Genomic_DNA"/>
</dbReference>
<dbReference type="PIRSF" id="PIRSF003073">
    <property type="entry name" value="DNAC_TnpB_IstB"/>
    <property type="match status" value="1"/>
</dbReference>
<dbReference type="Pfam" id="PF01695">
    <property type="entry name" value="IstB_IS21"/>
    <property type="match status" value="1"/>
</dbReference>
<keyword evidence="2" id="KW-0067">ATP-binding</keyword>
<name>A0ABV0IIN8_9MICC</name>
<evidence type="ECO:0000259" key="1">
    <source>
        <dbReference type="Pfam" id="PF01695"/>
    </source>
</evidence>
<gene>
    <name evidence="2" type="ORF">ABDK96_10045</name>
</gene>
<evidence type="ECO:0000313" key="2">
    <source>
        <dbReference type="EMBL" id="MEO9248023.1"/>
    </source>
</evidence>
<dbReference type="Proteomes" id="UP001484097">
    <property type="component" value="Unassembled WGS sequence"/>
</dbReference>